<organism evidence="1 2">
    <name type="scientific">Glossina austeni</name>
    <name type="common">Savannah tsetse fly</name>
    <dbReference type="NCBI Taxonomy" id="7395"/>
    <lineage>
        <taxon>Eukaryota</taxon>
        <taxon>Metazoa</taxon>
        <taxon>Ecdysozoa</taxon>
        <taxon>Arthropoda</taxon>
        <taxon>Hexapoda</taxon>
        <taxon>Insecta</taxon>
        <taxon>Pterygota</taxon>
        <taxon>Neoptera</taxon>
        <taxon>Endopterygota</taxon>
        <taxon>Diptera</taxon>
        <taxon>Brachycera</taxon>
        <taxon>Muscomorpha</taxon>
        <taxon>Hippoboscoidea</taxon>
        <taxon>Glossinidae</taxon>
        <taxon>Glossina</taxon>
    </lineage>
</organism>
<sequence length="112" mass="12689">MCLEAINLLVVVFCKFFIRQRNLSLMKINRYKVVKELKSKIQLQPLHADSLDSGGGGGGLAHYSTYCSINLLVILFHVASMLSCQVLNGLIVKPVLKDDYFDERIEKRKMLS</sequence>
<reference evidence="1" key="1">
    <citation type="submission" date="2020-05" db="UniProtKB">
        <authorList>
            <consortium name="EnsemblMetazoa"/>
        </authorList>
    </citation>
    <scope>IDENTIFICATION</scope>
    <source>
        <strain evidence="1">TTRI</strain>
    </source>
</reference>
<accession>A0A1A9UML5</accession>
<evidence type="ECO:0000313" key="2">
    <source>
        <dbReference type="Proteomes" id="UP000078200"/>
    </source>
</evidence>
<keyword evidence="2" id="KW-1185">Reference proteome</keyword>
<protein>
    <submittedName>
        <fullName evidence="1">Uncharacterized protein</fullName>
    </submittedName>
</protein>
<evidence type="ECO:0000313" key="1">
    <source>
        <dbReference type="EnsemblMetazoa" id="GAUT009467-PA"/>
    </source>
</evidence>
<dbReference type="VEuPathDB" id="VectorBase:GAUT009467"/>
<name>A0A1A9UML5_GLOAU</name>
<dbReference type="Proteomes" id="UP000078200">
    <property type="component" value="Unassembled WGS sequence"/>
</dbReference>
<proteinExistence type="predicted"/>
<dbReference type="AlphaFoldDB" id="A0A1A9UML5"/>
<dbReference type="EnsemblMetazoa" id="GAUT009467-RA">
    <property type="protein sequence ID" value="GAUT009467-PA"/>
    <property type="gene ID" value="GAUT009467"/>
</dbReference>